<keyword evidence="2" id="KW-0812">Transmembrane</keyword>
<dbReference type="EMBL" id="JACHJV010000001">
    <property type="protein sequence ID" value="MBB4921038.1"/>
    <property type="molecule type" value="Genomic_DNA"/>
</dbReference>
<feature type="transmembrane region" description="Helical" evidence="2">
    <location>
        <begin position="84"/>
        <end position="109"/>
    </location>
</feature>
<evidence type="ECO:0000313" key="3">
    <source>
        <dbReference type="EMBL" id="MBB4921038.1"/>
    </source>
</evidence>
<dbReference type="RefSeq" id="WP_184933430.1">
    <property type="nucleotide sequence ID" value="NZ_JACHJV010000001.1"/>
</dbReference>
<gene>
    <name evidence="3" type="ORF">FHR34_000031</name>
</gene>
<comment type="caution">
    <text evidence="3">The sequence shown here is derived from an EMBL/GenBank/DDBJ whole genome shotgun (WGS) entry which is preliminary data.</text>
</comment>
<organism evidence="3 4">
    <name type="scientific">Kitasatospora kifunensis</name>
    <name type="common">Streptomyces kifunensis</name>
    <dbReference type="NCBI Taxonomy" id="58351"/>
    <lineage>
        <taxon>Bacteria</taxon>
        <taxon>Bacillati</taxon>
        <taxon>Actinomycetota</taxon>
        <taxon>Actinomycetes</taxon>
        <taxon>Kitasatosporales</taxon>
        <taxon>Streptomycetaceae</taxon>
        <taxon>Kitasatospora</taxon>
    </lineage>
</organism>
<dbReference type="InterPro" id="IPR046291">
    <property type="entry name" value="DUF6328"/>
</dbReference>
<keyword evidence="2" id="KW-0472">Membrane</keyword>
<proteinExistence type="predicted"/>
<dbReference type="Proteomes" id="UP000540506">
    <property type="component" value="Unassembled WGS sequence"/>
</dbReference>
<reference evidence="3 4" key="1">
    <citation type="submission" date="2020-08" db="EMBL/GenBank/DDBJ databases">
        <title>Sequencing the genomes of 1000 actinobacteria strains.</title>
        <authorList>
            <person name="Klenk H.-P."/>
        </authorList>
    </citation>
    <scope>NUCLEOTIDE SEQUENCE [LARGE SCALE GENOMIC DNA]</scope>
    <source>
        <strain evidence="3 4">DSM 41654</strain>
    </source>
</reference>
<sequence length="231" mass="24245">MAQDWRDTVEETARSRRGRGCGALLLAPQSRAGRAAEAVPFPLSASPGSATGAGPFEQERANGAGSAEQSTDRAYGELLQEIRIALCGVQFLFAFLLALACTPTVAHGGPLLRGAYLAALLSSAGSMSALLAPAAFHRAVSRRRLRPQLVAVANRCLVAGLAMLALTFTLVLLLLVLVVVVGLLPGLGVAAGGLAWFVLLWLWAPIRCRNRSQENGDGHQADQPRLGGSER</sequence>
<keyword evidence="4" id="KW-1185">Reference proteome</keyword>
<feature type="transmembrane region" description="Helical" evidence="2">
    <location>
        <begin position="157"/>
        <end position="181"/>
    </location>
</feature>
<feature type="transmembrane region" description="Helical" evidence="2">
    <location>
        <begin position="187"/>
        <end position="204"/>
    </location>
</feature>
<feature type="transmembrane region" description="Helical" evidence="2">
    <location>
        <begin position="115"/>
        <end position="136"/>
    </location>
</feature>
<evidence type="ECO:0000256" key="2">
    <source>
        <dbReference type="SAM" id="Phobius"/>
    </source>
</evidence>
<evidence type="ECO:0000313" key="4">
    <source>
        <dbReference type="Proteomes" id="UP000540506"/>
    </source>
</evidence>
<protein>
    <submittedName>
        <fullName evidence="3">Uncharacterized protein</fullName>
    </submittedName>
</protein>
<feature type="region of interest" description="Disordered" evidence="1">
    <location>
        <begin position="46"/>
        <end position="67"/>
    </location>
</feature>
<dbReference type="Pfam" id="PF19853">
    <property type="entry name" value="DUF6328"/>
    <property type="match status" value="1"/>
</dbReference>
<evidence type="ECO:0000256" key="1">
    <source>
        <dbReference type="SAM" id="MobiDB-lite"/>
    </source>
</evidence>
<accession>A0A7W7QWX2</accession>
<name>A0A7W7QWX2_KITKI</name>
<dbReference type="AlphaFoldDB" id="A0A7W7QWX2"/>
<keyword evidence="2" id="KW-1133">Transmembrane helix</keyword>